<name>A0ABV5MXC4_9ACTN</name>
<sequence>MSWGSVAPAVLENDRVRLRPLTAEDRESVRAIAMDPVIWRYFVSMIETEEDFETFFAATLADQEAGRRVVFHITDRTTGRTAGSMSFGNLAEADQRVEIGWSWLGVDFQGTGVNHWSKYLLLEHAFERMGAERVEFKTDVLNRQARRGLRNIEATEEGVLRSFNPMPGGRRRDAVYYSILAWEWPDVKKKLAAGPRRKRPEAV</sequence>
<dbReference type="EMBL" id="JBHMCY010000011">
    <property type="protein sequence ID" value="MFB9462686.1"/>
    <property type="molecule type" value="Genomic_DNA"/>
</dbReference>
<evidence type="ECO:0000313" key="3">
    <source>
        <dbReference type="Proteomes" id="UP001589709"/>
    </source>
</evidence>
<reference evidence="2 3" key="1">
    <citation type="submission" date="2024-09" db="EMBL/GenBank/DDBJ databases">
        <authorList>
            <person name="Sun Q."/>
            <person name="Mori K."/>
        </authorList>
    </citation>
    <scope>NUCLEOTIDE SEQUENCE [LARGE SCALE GENOMIC DNA]</scope>
    <source>
        <strain evidence="2 3">JCM 6917</strain>
    </source>
</reference>
<dbReference type="SUPFAM" id="SSF55729">
    <property type="entry name" value="Acyl-CoA N-acyltransferases (Nat)"/>
    <property type="match status" value="1"/>
</dbReference>
<dbReference type="InterPro" id="IPR016181">
    <property type="entry name" value="Acyl_CoA_acyltransferase"/>
</dbReference>
<evidence type="ECO:0000313" key="2">
    <source>
        <dbReference type="EMBL" id="MFB9462686.1"/>
    </source>
</evidence>
<protein>
    <submittedName>
        <fullName evidence="2">GNAT family N-acetyltransferase</fullName>
        <ecNumber evidence="2">2.3.-.-</ecNumber>
    </submittedName>
</protein>
<dbReference type="Pfam" id="PF13302">
    <property type="entry name" value="Acetyltransf_3"/>
    <property type="match status" value="1"/>
</dbReference>
<proteinExistence type="predicted"/>
<dbReference type="Gene3D" id="3.40.630.30">
    <property type="match status" value="1"/>
</dbReference>
<organism evidence="2 3">
    <name type="scientific">Streptomyces cinereospinus</name>
    <dbReference type="NCBI Taxonomy" id="285561"/>
    <lineage>
        <taxon>Bacteria</taxon>
        <taxon>Bacillati</taxon>
        <taxon>Actinomycetota</taxon>
        <taxon>Actinomycetes</taxon>
        <taxon>Kitasatosporales</taxon>
        <taxon>Streptomycetaceae</taxon>
        <taxon>Streptomyces</taxon>
    </lineage>
</organism>
<feature type="domain" description="N-acetyltransferase" evidence="1">
    <location>
        <begin position="16"/>
        <end position="182"/>
    </location>
</feature>
<dbReference type="InterPro" id="IPR000182">
    <property type="entry name" value="GNAT_dom"/>
</dbReference>
<keyword evidence="3" id="KW-1185">Reference proteome</keyword>
<dbReference type="PANTHER" id="PTHR43610">
    <property type="entry name" value="BLL6696 PROTEIN"/>
    <property type="match status" value="1"/>
</dbReference>
<gene>
    <name evidence="2" type="ORF">ACFF45_08165</name>
</gene>
<keyword evidence="2" id="KW-0012">Acyltransferase</keyword>
<accession>A0ABV5MXC4</accession>
<dbReference type="EC" id="2.3.-.-" evidence="2"/>
<dbReference type="GO" id="GO:0016746">
    <property type="term" value="F:acyltransferase activity"/>
    <property type="evidence" value="ECO:0007669"/>
    <property type="project" value="UniProtKB-KW"/>
</dbReference>
<dbReference type="RefSeq" id="WP_381343919.1">
    <property type="nucleotide sequence ID" value="NZ_JBHMCY010000011.1"/>
</dbReference>
<evidence type="ECO:0000259" key="1">
    <source>
        <dbReference type="PROSITE" id="PS51186"/>
    </source>
</evidence>
<keyword evidence="2" id="KW-0808">Transferase</keyword>
<dbReference type="Proteomes" id="UP001589709">
    <property type="component" value="Unassembled WGS sequence"/>
</dbReference>
<dbReference type="PANTHER" id="PTHR43610:SF1">
    <property type="entry name" value="N-ACETYLTRANSFERASE DOMAIN-CONTAINING PROTEIN"/>
    <property type="match status" value="1"/>
</dbReference>
<dbReference type="PROSITE" id="PS51186">
    <property type="entry name" value="GNAT"/>
    <property type="match status" value="1"/>
</dbReference>
<comment type="caution">
    <text evidence="2">The sequence shown here is derived from an EMBL/GenBank/DDBJ whole genome shotgun (WGS) entry which is preliminary data.</text>
</comment>